<dbReference type="RefSeq" id="WP_066232255.1">
    <property type="nucleotide sequence ID" value="NZ_LQYN01000063.1"/>
</dbReference>
<dbReference type="EMBL" id="LQYN01000063">
    <property type="protein sequence ID" value="KYD04162.1"/>
    <property type="molecule type" value="Genomic_DNA"/>
</dbReference>
<protein>
    <recommendedName>
        <fullName evidence="4">Lipoprotein</fullName>
    </recommendedName>
</protein>
<gene>
    <name evidence="2" type="ORF">B4102_3311</name>
</gene>
<dbReference type="OrthoDB" id="1953267at2"/>
<evidence type="ECO:0000256" key="1">
    <source>
        <dbReference type="SAM" id="SignalP"/>
    </source>
</evidence>
<feature type="chain" id="PRO_5007564045" description="Lipoprotein" evidence="1">
    <location>
        <begin position="24"/>
        <end position="183"/>
    </location>
</feature>
<sequence>MKKVLLFVIVASLAVLLFGCGGSDDKKPSKDVAAKVENKKDTDKEDFKSYVNDVTPIINEIAQSFGKDFEDLKQQNVDGKINDAELGEAIGSNLVPQGVKLQDKVEQIRPPKKLRDTHELLINMIAKNQQAMTEIVAAISAGDASKITSANDLLTEARKLERDYAYEMEDIAKGYGLELSDMK</sequence>
<reference evidence="2 3" key="1">
    <citation type="submission" date="2016-01" db="EMBL/GenBank/DDBJ databases">
        <title>Genome Sequences of Twelve Sporeforming Bacillus Species Isolated from Foods.</title>
        <authorList>
            <person name="Berendsen E.M."/>
            <person name="Wells-Bennik M.H."/>
            <person name="Krawcyk A.O."/>
            <person name="De Jong A."/>
            <person name="Holsappel S."/>
            <person name="Eijlander R.T."/>
            <person name="Kuipers O.P."/>
        </authorList>
    </citation>
    <scope>NUCLEOTIDE SEQUENCE [LARGE SCALE GENOMIC DNA]</scope>
    <source>
        <strain evidence="2 3">B4102</strain>
    </source>
</reference>
<keyword evidence="1" id="KW-0732">Signal</keyword>
<dbReference type="AlphaFoldDB" id="A0A150KXM7"/>
<dbReference type="PATRIC" id="fig|46224.3.peg.3395"/>
<evidence type="ECO:0000313" key="3">
    <source>
        <dbReference type="Proteomes" id="UP000075666"/>
    </source>
</evidence>
<dbReference type="STRING" id="46224.B4102_3311"/>
<evidence type="ECO:0000313" key="2">
    <source>
        <dbReference type="EMBL" id="KYD04162.1"/>
    </source>
</evidence>
<organism evidence="2 3">
    <name type="scientific">Heyndrickxia sporothermodurans</name>
    <dbReference type="NCBI Taxonomy" id="46224"/>
    <lineage>
        <taxon>Bacteria</taxon>
        <taxon>Bacillati</taxon>
        <taxon>Bacillota</taxon>
        <taxon>Bacilli</taxon>
        <taxon>Bacillales</taxon>
        <taxon>Bacillaceae</taxon>
        <taxon>Heyndrickxia</taxon>
    </lineage>
</organism>
<proteinExistence type="predicted"/>
<dbReference type="PROSITE" id="PS51257">
    <property type="entry name" value="PROKAR_LIPOPROTEIN"/>
    <property type="match status" value="1"/>
</dbReference>
<evidence type="ECO:0008006" key="4">
    <source>
        <dbReference type="Google" id="ProtNLM"/>
    </source>
</evidence>
<keyword evidence="3" id="KW-1185">Reference proteome</keyword>
<name>A0A150KXM7_9BACI</name>
<feature type="signal peptide" evidence="1">
    <location>
        <begin position="1"/>
        <end position="23"/>
    </location>
</feature>
<comment type="caution">
    <text evidence="2">The sequence shown here is derived from an EMBL/GenBank/DDBJ whole genome shotgun (WGS) entry which is preliminary data.</text>
</comment>
<accession>A0A150KXM7</accession>
<dbReference type="Proteomes" id="UP000075666">
    <property type="component" value="Unassembled WGS sequence"/>
</dbReference>